<dbReference type="Proteomes" id="UP000004217">
    <property type="component" value="Unassembled WGS sequence"/>
</dbReference>
<dbReference type="EMBL" id="AGBF01000125">
    <property type="protein sequence ID" value="EGX56742.1"/>
    <property type="molecule type" value="Genomic_DNA"/>
</dbReference>
<proteinExistence type="predicted"/>
<dbReference type="AlphaFoldDB" id="G2GIC3"/>
<organism evidence="3 4">
    <name type="scientific">Streptomyces zinciresistens K42</name>
    <dbReference type="NCBI Taxonomy" id="700597"/>
    <lineage>
        <taxon>Bacteria</taxon>
        <taxon>Bacillati</taxon>
        <taxon>Actinomycetota</taxon>
        <taxon>Actinomycetes</taxon>
        <taxon>Kitasatosporales</taxon>
        <taxon>Streptomycetaceae</taxon>
        <taxon>Streptomyces</taxon>
    </lineage>
</organism>
<dbReference type="InterPro" id="IPR001387">
    <property type="entry name" value="Cro/C1-type_HTH"/>
</dbReference>
<evidence type="ECO:0000259" key="2">
    <source>
        <dbReference type="PROSITE" id="PS50943"/>
    </source>
</evidence>
<dbReference type="SUPFAM" id="SSF47413">
    <property type="entry name" value="lambda repressor-like DNA-binding domains"/>
    <property type="match status" value="1"/>
</dbReference>
<keyword evidence="4" id="KW-1185">Reference proteome</keyword>
<sequence length="224" mass="26029">MTTGNKSLRRLAEWLREQRERQGHSYRQLADGTEYDPTTLSRAASGDTVPPRDVVRAYAEACDARVEDADRLWLQARREQQTRSGRKGRRRPAPRPELIHDRRDLGAALHDLWERAGAPSTREMQKRAGDHSELPHSTAHRILTKQTVPRYDYQLEGFLRACEVPETQWPPWLEAWRSVLRHENRRPSPPVRPHEHEPGARADARRVVEEYARRTGEDPAMWTG</sequence>
<dbReference type="GO" id="GO:0003677">
    <property type="term" value="F:DNA binding"/>
    <property type="evidence" value="ECO:0007669"/>
    <property type="project" value="InterPro"/>
</dbReference>
<feature type="region of interest" description="Disordered" evidence="1">
    <location>
        <begin position="19"/>
        <end position="52"/>
    </location>
</feature>
<dbReference type="InterPro" id="IPR010982">
    <property type="entry name" value="Lambda_DNA-bd_dom_sf"/>
</dbReference>
<reference evidence="3 4" key="1">
    <citation type="submission" date="2011-08" db="EMBL/GenBank/DDBJ databases">
        <authorList>
            <person name="Lin Y."/>
            <person name="Hao X."/>
            <person name="Johnstone L."/>
            <person name="Miller S.J."/>
            <person name="Wei G."/>
            <person name="Rensing C."/>
        </authorList>
    </citation>
    <scope>NUCLEOTIDE SEQUENCE [LARGE SCALE GENOMIC DNA]</scope>
    <source>
        <strain evidence="3 4">K42</strain>
    </source>
</reference>
<protein>
    <recommendedName>
        <fullName evidence="2">HTH cro/C1-type domain-containing protein</fullName>
    </recommendedName>
</protein>
<feature type="region of interest" description="Disordered" evidence="1">
    <location>
        <begin position="184"/>
        <end position="206"/>
    </location>
</feature>
<dbReference type="PROSITE" id="PS50943">
    <property type="entry name" value="HTH_CROC1"/>
    <property type="match status" value="1"/>
</dbReference>
<comment type="caution">
    <text evidence="3">The sequence shown here is derived from an EMBL/GenBank/DDBJ whole genome shotgun (WGS) entry which is preliminary data.</text>
</comment>
<dbReference type="CDD" id="cd00093">
    <property type="entry name" value="HTH_XRE"/>
    <property type="match status" value="1"/>
</dbReference>
<gene>
    <name evidence="3" type="ORF">SZN_26316</name>
</gene>
<accession>G2GIC3</accession>
<dbReference type="SMART" id="SM00530">
    <property type="entry name" value="HTH_XRE"/>
    <property type="match status" value="1"/>
</dbReference>
<dbReference type="Pfam" id="PF13560">
    <property type="entry name" value="HTH_31"/>
    <property type="match status" value="1"/>
</dbReference>
<dbReference type="RefSeq" id="WP_007500533.1">
    <property type="nucleotide sequence ID" value="NZ_AGBF01000125.1"/>
</dbReference>
<evidence type="ECO:0000313" key="4">
    <source>
        <dbReference type="Proteomes" id="UP000004217"/>
    </source>
</evidence>
<evidence type="ECO:0000256" key="1">
    <source>
        <dbReference type="SAM" id="MobiDB-lite"/>
    </source>
</evidence>
<feature type="region of interest" description="Disordered" evidence="1">
    <location>
        <begin position="78"/>
        <end position="98"/>
    </location>
</feature>
<feature type="compositionally biased region" description="Basic residues" evidence="1">
    <location>
        <begin position="84"/>
        <end position="93"/>
    </location>
</feature>
<dbReference type="PATRIC" id="fig|700597.3.peg.5167"/>
<dbReference type="Gene3D" id="1.10.260.40">
    <property type="entry name" value="lambda repressor-like DNA-binding domains"/>
    <property type="match status" value="1"/>
</dbReference>
<evidence type="ECO:0000313" key="3">
    <source>
        <dbReference type="EMBL" id="EGX56742.1"/>
    </source>
</evidence>
<feature type="domain" description="HTH cro/C1-type" evidence="2">
    <location>
        <begin position="15"/>
        <end position="69"/>
    </location>
</feature>
<name>G2GIC3_9ACTN</name>